<dbReference type="InterPro" id="IPR042228">
    <property type="entry name" value="Dynein_linker_3"/>
</dbReference>
<dbReference type="InterPro" id="IPR041589">
    <property type="entry name" value="DNAH3_AAA_lid_1"/>
</dbReference>
<keyword evidence="9 14" id="KW-0175">Coiled coil</keyword>
<dbReference type="InterPro" id="IPR043160">
    <property type="entry name" value="Dynein_C_barrel"/>
</dbReference>
<evidence type="ECO:0000313" key="17">
    <source>
        <dbReference type="EMBL" id="CEL68715.1"/>
    </source>
</evidence>
<dbReference type="Gene3D" id="3.10.490.20">
    <property type="match status" value="1"/>
</dbReference>
<evidence type="ECO:0000256" key="7">
    <source>
        <dbReference type="ARBA" id="ARBA00022840"/>
    </source>
</evidence>
<dbReference type="Gene3D" id="1.20.140.100">
    <property type="entry name" value="Dynein heavy chain, N-terminal domain 2"/>
    <property type="match status" value="1"/>
</dbReference>
<name>F0VB58_NEOCL</name>
<feature type="domain" description="AAA+ ATPase" evidence="15">
    <location>
        <begin position="2500"/>
        <end position="2647"/>
    </location>
</feature>
<dbReference type="eggNOG" id="KOG3595">
    <property type="taxonomic scope" value="Eukaryota"/>
</dbReference>
<dbReference type="InterPro" id="IPR013602">
    <property type="entry name" value="Dynein_heavy_linker"/>
</dbReference>
<dbReference type="Gene3D" id="1.20.920.30">
    <property type="match status" value="1"/>
</dbReference>
<keyword evidence="11" id="KW-0505">Motor protein</keyword>
<dbReference type="FunFam" id="3.20.180.20:FF:000005">
    <property type="entry name" value="Dynein heavy chain, putative"/>
    <property type="match status" value="1"/>
</dbReference>
<dbReference type="VEuPathDB" id="ToxoDB:NCLIV_044570"/>
<feature type="coiled-coil region" evidence="14">
    <location>
        <begin position="3111"/>
        <end position="3191"/>
    </location>
</feature>
<dbReference type="FunFam" id="1.10.8.1220:FF:000001">
    <property type="entry name" value="Dynein axonemal heavy chain 5"/>
    <property type="match status" value="1"/>
</dbReference>
<dbReference type="Pfam" id="PF03028">
    <property type="entry name" value="Dynein_heavy"/>
    <property type="match status" value="1"/>
</dbReference>
<dbReference type="FunCoup" id="F0VB58">
    <property type="interactions" value="1"/>
</dbReference>
<evidence type="ECO:0000256" key="2">
    <source>
        <dbReference type="ARBA" id="ARBA00008887"/>
    </source>
</evidence>
<dbReference type="Gene3D" id="6.10.140.1060">
    <property type="match status" value="1"/>
</dbReference>
<evidence type="ECO:0000256" key="13">
    <source>
        <dbReference type="ARBA" id="ARBA00023273"/>
    </source>
</evidence>
<dbReference type="FunFam" id="3.40.50.300:FF:000049">
    <property type="entry name" value="Dynein, axonemal, heavy chain 5"/>
    <property type="match status" value="1"/>
</dbReference>
<dbReference type="Gene3D" id="1.20.1270.280">
    <property type="match status" value="1"/>
</dbReference>
<dbReference type="Gene3D" id="1.20.920.20">
    <property type="match status" value="1"/>
</dbReference>
<dbReference type="InterPro" id="IPR024743">
    <property type="entry name" value="Dynein_HC_stalk"/>
</dbReference>
<dbReference type="InterPro" id="IPR042219">
    <property type="entry name" value="AAA_lid_11_sf"/>
</dbReference>
<dbReference type="Pfam" id="PF12780">
    <property type="entry name" value="AAA_8"/>
    <property type="match status" value="1"/>
</dbReference>
<dbReference type="InterPro" id="IPR026983">
    <property type="entry name" value="DHC"/>
</dbReference>
<dbReference type="PANTHER" id="PTHR46532:SF4">
    <property type="entry name" value="AAA+ ATPASE DOMAIN-CONTAINING PROTEIN"/>
    <property type="match status" value="1"/>
</dbReference>
<dbReference type="InParanoid" id="F0VB58"/>
<evidence type="ECO:0000256" key="10">
    <source>
        <dbReference type="ARBA" id="ARBA00023069"/>
    </source>
</evidence>
<dbReference type="Pfam" id="PF17852">
    <property type="entry name" value="Dynein_AAA_lid"/>
    <property type="match status" value="1"/>
</dbReference>
<reference evidence="17" key="4">
    <citation type="journal article" date="2015" name="PLoS ONE">
        <title>Comprehensive Evaluation of Toxoplasma gondii VEG and Neospora caninum LIV Genomes with Tachyzoite Stage Transcriptome and Proteome Defines Novel Transcript Features.</title>
        <authorList>
            <person name="Ramaprasad A."/>
            <person name="Mourier T."/>
            <person name="Naeem R."/>
            <person name="Malas T.B."/>
            <person name="Moussa E."/>
            <person name="Panigrahi A."/>
            <person name="Vermont S.J."/>
            <person name="Otto T.D."/>
            <person name="Wastling J."/>
            <person name="Pain A."/>
        </authorList>
    </citation>
    <scope>NUCLEOTIDE SEQUENCE</scope>
    <source>
        <strain evidence="17">Liverpool</strain>
    </source>
</reference>
<accession>F0VB58</accession>
<dbReference type="FunFam" id="3.40.50.300:FF:002141">
    <property type="entry name" value="Dynein heavy chain"/>
    <property type="match status" value="1"/>
</dbReference>
<dbReference type="Gene3D" id="3.20.180.20">
    <property type="entry name" value="Dynein heavy chain, N-terminal domain 2"/>
    <property type="match status" value="1"/>
</dbReference>
<dbReference type="InterPro" id="IPR041658">
    <property type="entry name" value="AAA_lid_11"/>
</dbReference>
<proteinExistence type="inferred from homology"/>
<dbReference type="InterPro" id="IPR003593">
    <property type="entry name" value="AAA+_ATPase"/>
</dbReference>
<dbReference type="GO" id="GO:0008569">
    <property type="term" value="F:minus-end-directed microtubule motor activity"/>
    <property type="evidence" value="ECO:0007669"/>
    <property type="project" value="InterPro"/>
</dbReference>
<dbReference type="Pfam" id="PF12777">
    <property type="entry name" value="MT"/>
    <property type="match status" value="1"/>
</dbReference>
<dbReference type="FunFam" id="3.40.50.300:FF:000320">
    <property type="entry name" value="Dynein, axonemal, heavy chain 5"/>
    <property type="match status" value="1"/>
</dbReference>
<dbReference type="InterPro" id="IPR024317">
    <property type="entry name" value="Dynein_heavy_chain_D4_dom"/>
</dbReference>
<keyword evidence="5" id="KW-0677">Repeat</keyword>
<keyword evidence="8" id="KW-0243">Dynein</keyword>
<dbReference type="PANTHER" id="PTHR46532">
    <property type="entry name" value="MALE FERTILITY FACTOR KL5"/>
    <property type="match status" value="1"/>
</dbReference>
<reference evidence="16" key="2">
    <citation type="submission" date="2011-03" db="EMBL/GenBank/DDBJ databases">
        <title>Comparative genomics and transcriptomics of Neospora caninum and Toxoplasma gondii.</title>
        <authorList>
            <person name="Reid A.J."/>
            <person name="Sohal A."/>
            <person name="Harris D."/>
            <person name="Quail M."/>
            <person name="Sanders M."/>
            <person name="Berriman M."/>
            <person name="Wastling J.M."/>
            <person name="Pain A."/>
        </authorList>
    </citation>
    <scope>NUCLEOTIDE SEQUENCE</scope>
    <source>
        <strain evidence="16">Liverpool</strain>
    </source>
</reference>
<keyword evidence="13" id="KW-0966">Cell projection</keyword>
<dbReference type="Pfam" id="PF08393">
    <property type="entry name" value="DHC_N2"/>
    <property type="match status" value="2"/>
</dbReference>
<dbReference type="InterPro" id="IPR004273">
    <property type="entry name" value="Dynein_heavy_D6_P-loop"/>
</dbReference>
<dbReference type="FunFam" id="3.40.50.300:FF:000044">
    <property type="entry name" value="Dynein heavy chain 5, axonemal"/>
    <property type="match status" value="1"/>
</dbReference>
<dbReference type="GO" id="GO:0045505">
    <property type="term" value="F:dynein intermediate chain binding"/>
    <property type="evidence" value="ECO:0007669"/>
    <property type="project" value="InterPro"/>
</dbReference>
<dbReference type="RefSeq" id="XP_003881428.1">
    <property type="nucleotide sequence ID" value="XM_003881379.1"/>
</dbReference>
<dbReference type="Gene3D" id="1.10.8.710">
    <property type="match status" value="1"/>
</dbReference>
<organism evidence="16 18">
    <name type="scientific">Neospora caninum (strain Liverpool)</name>
    <dbReference type="NCBI Taxonomy" id="572307"/>
    <lineage>
        <taxon>Eukaryota</taxon>
        <taxon>Sar</taxon>
        <taxon>Alveolata</taxon>
        <taxon>Apicomplexa</taxon>
        <taxon>Conoidasida</taxon>
        <taxon>Coccidia</taxon>
        <taxon>Eucoccidiorida</taxon>
        <taxon>Eimeriorina</taxon>
        <taxon>Sarcocystidae</taxon>
        <taxon>Neospora</taxon>
    </lineage>
</organism>
<dbReference type="GO" id="GO:0005524">
    <property type="term" value="F:ATP binding"/>
    <property type="evidence" value="ECO:0007669"/>
    <property type="project" value="UniProtKB-KW"/>
</dbReference>
<feature type="coiled-coil region" evidence="14">
    <location>
        <begin position="1119"/>
        <end position="1153"/>
    </location>
</feature>
<dbReference type="OMA" id="WWKKASW"/>
<evidence type="ECO:0000313" key="18">
    <source>
        <dbReference type="Proteomes" id="UP000007494"/>
    </source>
</evidence>
<comment type="similarity">
    <text evidence="2">Belongs to the dynein heavy chain family.</text>
</comment>
<reference evidence="16" key="1">
    <citation type="submission" date="2011-02" db="EMBL/GenBank/DDBJ databases">
        <authorList>
            <person name="Aslett M."/>
        </authorList>
    </citation>
    <scope>NUCLEOTIDE SEQUENCE</scope>
    <source>
        <strain evidence="16">Liverpool</strain>
    </source>
</reference>
<evidence type="ECO:0000256" key="6">
    <source>
        <dbReference type="ARBA" id="ARBA00022741"/>
    </source>
</evidence>
<dbReference type="Gene3D" id="3.40.50.300">
    <property type="entry name" value="P-loop containing nucleotide triphosphate hydrolases"/>
    <property type="match status" value="5"/>
</dbReference>
<dbReference type="Pfam" id="PF12775">
    <property type="entry name" value="AAA_7"/>
    <property type="match status" value="1"/>
</dbReference>
<keyword evidence="6" id="KW-0547">Nucleotide-binding</keyword>
<evidence type="ECO:0000256" key="9">
    <source>
        <dbReference type="ARBA" id="ARBA00023054"/>
    </source>
</evidence>
<keyword evidence="10" id="KW-0969">Cilium</keyword>
<feature type="domain" description="AAA+ ATPase" evidence="15">
    <location>
        <begin position="1941"/>
        <end position="2087"/>
    </location>
</feature>
<comment type="subcellular location">
    <subcellularLocation>
        <location evidence="1">Cytoplasm</location>
        <location evidence="1">Cytoskeleton</location>
        <location evidence="1">Cilium axoneme</location>
    </subcellularLocation>
</comment>
<dbReference type="Gene3D" id="1.10.287.2620">
    <property type="match status" value="1"/>
</dbReference>
<dbReference type="EMBL" id="FR823385">
    <property type="protein sequence ID" value="CBZ51395.1"/>
    <property type="molecule type" value="Genomic_DNA"/>
</dbReference>
<dbReference type="FunFam" id="1.20.920.20:FF:000001">
    <property type="entry name" value="dynein heavy chain 2, axonemal"/>
    <property type="match status" value="1"/>
</dbReference>
<dbReference type="FunFam" id="1.10.8.710:FF:000003">
    <property type="entry name" value="Dynein axonemal heavy chain 5"/>
    <property type="match status" value="1"/>
</dbReference>
<dbReference type="GO" id="GO:0005874">
    <property type="term" value="C:microtubule"/>
    <property type="evidence" value="ECO:0007669"/>
    <property type="project" value="UniProtKB-KW"/>
</dbReference>
<dbReference type="Proteomes" id="UP000007494">
    <property type="component" value="Chromosome IX"/>
</dbReference>
<reference evidence="18" key="3">
    <citation type="journal article" date="2012" name="PLoS Pathog.">
        <title>Comparative genomics of the apicomplexan parasites Toxoplasma gondii and Neospora caninum: Coccidia differing in host range and transmission strategy.</title>
        <authorList>
            <person name="Reid A.J."/>
            <person name="Vermont S.J."/>
            <person name="Cotton J.A."/>
            <person name="Harris D."/>
            <person name="Hill-Cawthorne G.A."/>
            <person name="Konen-Waisman S."/>
            <person name="Latham S.M."/>
            <person name="Mourier T."/>
            <person name="Norton R."/>
            <person name="Quail M.A."/>
            <person name="Sanders M."/>
            <person name="Shanmugam D."/>
            <person name="Sohal A."/>
            <person name="Wasmuth J.D."/>
            <person name="Brunk B."/>
            <person name="Grigg M.E."/>
            <person name="Howard J.C."/>
            <person name="Parkinson J."/>
            <person name="Roos D.S."/>
            <person name="Trees A.J."/>
            <person name="Berriman M."/>
            <person name="Pain A."/>
            <person name="Wastling J.M."/>
        </authorList>
    </citation>
    <scope>NUCLEOTIDE SEQUENCE [LARGE SCALE GENOMIC DNA]</scope>
    <source>
        <strain evidence="18">Liverpool</strain>
    </source>
</reference>
<dbReference type="GO" id="GO:0051959">
    <property type="term" value="F:dynein light intermediate chain binding"/>
    <property type="evidence" value="ECO:0007669"/>
    <property type="project" value="InterPro"/>
</dbReference>
<evidence type="ECO:0000256" key="5">
    <source>
        <dbReference type="ARBA" id="ARBA00022737"/>
    </source>
</evidence>
<dbReference type="InterPro" id="IPR041228">
    <property type="entry name" value="Dynein_C"/>
</dbReference>
<evidence type="ECO:0000313" key="16">
    <source>
        <dbReference type="EMBL" id="CBZ51395.1"/>
    </source>
</evidence>
<dbReference type="Pfam" id="PF12781">
    <property type="entry name" value="AAA_9"/>
    <property type="match status" value="1"/>
</dbReference>
<evidence type="ECO:0000256" key="1">
    <source>
        <dbReference type="ARBA" id="ARBA00004430"/>
    </source>
</evidence>
<gene>
    <name evidence="17" type="ORF">BN1204_044570</name>
    <name evidence="16" type="ORF">NCLIV_044570</name>
</gene>
<dbReference type="InterPro" id="IPR035706">
    <property type="entry name" value="AAA_9"/>
</dbReference>
<dbReference type="InterPro" id="IPR035699">
    <property type="entry name" value="AAA_6"/>
</dbReference>
<feature type="coiled-coil region" evidence="14">
    <location>
        <begin position="3344"/>
        <end position="3406"/>
    </location>
</feature>
<dbReference type="Gene3D" id="1.10.8.720">
    <property type="entry name" value="Region D6 of dynein motor"/>
    <property type="match status" value="1"/>
</dbReference>
<dbReference type="Pfam" id="PF18198">
    <property type="entry name" value="AAA_lid_11"/>
    <property type="match status" value="1"/>
</dbReference>
<dbReference type="InterPro" id="IPR042222">
    <property type="entry name" value="Dynein_2_N"/>
</dbReference>
<keyword evidence="7" id="KW-0067">ATP-binding</keyword>
<dbReference type="Pfam" id="PF18199">
    <property type="entry name" value="Dynein_C"/>
    <property type="match status" value="1"/>
</dbReference>
<dbReference type="Pfam" id="PF17857">
    <property type="entry name" value="AAA_lid_1"/>
    <property type="match status" value="1"/>
</dbReference>
<dbReference type="GO" id="GO:0007018">
    <property type="term" value="P:microtubule-based movement"/>
    <property type="evidence" value="ECO:0007669"/>
    <property type="project" value="InterPro"/>
</dbReference>
<dbReference type="InterPro" id="IPR043157">
    <property type="entry name" value="Dynein_AAA1S"/>
</dbReference>
<evidence type="ECO:0000256" key="14">
    <source>
        <dbReference type="SAM" id="Coils"/>
    </source>
</evidence>
<evidence type="ECO:0000256" key="12">
    <source>
        <dbReference type="ARBA" id="ARBA00023212"/>
    </source>
</evidence>
<dbReference type="Pfam" id="PF12774">
    <property type="entry name" value="AAA_6"/>
    <property type="match status" value="1"/>
</dbReference>
<protein>
    <submittedName>
        <fullName evidence="17">Dynein heavy chain family protein, related</fullName>
    </submittedName>
</protein>
<dbReference type="GeneID" id="13440380"/>
<keyword evidence="12" id="KW-0206">Cytoskeleton</keyword>
<dbReference type="FunFam" id="3.10.490.20:FF:000010">
    <property type="entry name" value="Dynein heavy chain, putative"/>
    <property type="match status" value="1"/>
</dbReference>
<sequence length="4611" mass="525824">MAALHPRHRWMVSQVVAAFELENEEAAVEFAFRGQFYPKIEKFLSGASRRQYLLFGYQKGKDAQSLPGASNGDQRLDAKLVCTDGSESGTHSRSIYFLKTTPRGKAANLNVSSDGEVIFGEIALTPLASLDVTLTDLFLPIVERFSEHEWKNCPPEQRRDFVGTFRSFCKDLSDAIHSLSCGIELRKPDPSKVSEEERSDPAVAAKNPEAVFHFETLLEDWCRQIENYLETSLDNSHEPPDAGPRSEIEYWRNRMQRLNSIIEQLKSDNCRLVFQTLYAVSKTSTEATPKSRQTVFHALRRCKQIDTAITEAFNEAKDNVKYLSTLQNFMDPLYTGTPQNIIDNLGALMNALTMIHSISRHYNTTERMTNFFIKITNQMIANCKKGILADEHHQQLWKREPEEIIQKLEACSRLNEAYHEHYRITKDKLLTMPKGKQFDFSEHLIFGRMDLFCRRVLKLITLFSIIRQFQSISRHCFEGMEAFVERFKQILAEFRAKRHDMLDFTNNRFDRDFVEFTVRVADLEAALQPFINQSFESTTSIDASLQLLKKFQSIVHSENLKSELKNKITIIFHRFGWDLQQVQEQYERLRANPPRDRAVPPVAGSIIWTRHLLKRIEGPMKKFEEHPFLLSTREAKKTVRLYNKVAATLVEFELRWHQAWKDSVPASRAGLQAPLLARHPSSGKLFVNFDLDLVQLLREAKALDRLRLDLPEDAKIVLLREKKLKRYYEDLTYVLVEYRRITSMVRPITAALLQPHLDSMEQILRPGTTSLTWTSMNVDSYLQSIYAGLSKLEQLVIIVNDIVENRIDSSLLSLSRVLLVDVPKPGEVVSLQSFVELQESHVKQIAAQLNGRSVEIECAVHDLIRTSLSSPLERNIQPVQKEDIVKIKAQYKWNLYTSLLNSTKNSLLCLKERLQARRNRAEATAPFFEVELQLDGQGVRLHPSLEEIQSAINQSALAILTCSKKVKPWAVSLPPAFLQAEQTAKLGDRETAGLLEAASADSAEREGESFHSRIAEDREILKILLLLTGSIQGTRDEVAKFLSKFDTFAWLWTQSTSDTFAAFAAQKPSLDEFERNLRSFVDVETKLQTMEANTAIGVLLLNSSGLISQLAELVRGCNLQYLNELHQQAKQKLESLTEQIRQMSKRLKRQVVDIDALRHVMETLTYIREKESDIESEFGPIISMYNLLDRYLPSSVTLIDKDEQDQRLMLRSSWLHLLEEAQARQDNLIGMQNEYKRELIVNINSFKTDVKQFREDFEKNGPAAFGITPREAVERVRRFKEECEMRARKQEIYYAGEDLFGFRHQSYPELDQTKREISHLTLLYDLYVQVIDTMKEWKDILWIDAPGHIPLMSERIQFFSTCCKKLPRQLKDSDAYLELKKEIDDFIEILPLLEELSKKSIMPRHWKQVEEITGKSFNVENEMLRLQTLTDAGLLQFKDDIVDICESADKQLIIEEKLSDIEHAWKQTSFDFGTDYPCVLQGGRVVEIQEALEESQMSLNTMNAMRHVTPFKDRVVNMLTTLSDVSGGKSKHLCSPADTCYAEAQMPATKLASGEASGEWHGRNLLTSCLHILFAAVFFFVSDTIDSWTKVQVLWTSLEPVFTGGDIAKQMPAEAKRFHGIDKDWTTIMAKAAETVTVVECCQNELLKQLLPVLHGGLESCQKSLESYLEGKRNKFPRFYFVSNPVLLKILSQGSDADSVQEDFEKLFDAISRVVFDKDDRKKIVKIKTVAGAAEEVVTLSTPLKVEGNIEDWLRGLENQMQRSIRRDCKYAAHETGLVYHQMSLRDFCDRYIAQCGARSVTFPVQVALLGLQMIWTTDCQDALEKLARERDKTIMNATNKKFVAMMTDLVSACLSDLGTQLNRTKYETLVTVHVHQRDVFADLWKKVKEHRLKDSSDFEWLKQTRLYWKTDTDNALIAIADVEFTYSCYLTCSQALGMFYGGAPAGPAGTGKTETVKDMGRTLGVFVVVTNCSDQHRYNDMAKIFKGLCQSGLWGCFDEFNRIDLEVLSVVAMQVESITTAKKQGLRTFMFPGEGAPIRLVPATAYFITMNPGYAGRQELPENLKVLFRSVSMMVPDRQIIIKVKLASVGYLDIDNLSKKFKVLYGLCEEQLSKQRHYDFGLRNILSVLRTAGATKRTEPDADEEMLLMRTLRDMNLSKLVADDVPLFLSLLRDIFPKQGDPPKKLYSEVESAVVATIAKNGLLLSDEFLIKVMQLYETSTVRHGFMLVGPTCSGKSEIASTLATALTSIGVATRSVVMNPKAITAQQMYGVKDPLTEEWTPGIFAWLWAKYNNRALKFNTWITCDGPVDAIWIENLNTVLDDNKILTLANNDRIPMTENTRIVFEVENLNNASPATVSRAGIVYVSATDVGWRPLVLSWLNNRAQSGPAGNEEKAILTPLFEKYLFAPNTLDFALRELRHVMAVSAQILTVQVLNLLAALLRQFEGRNEALSSSQYERVLTYALAWGVGGLLEPEDRLKAEYLISNLLSLPPSHNPPSFQAVLLVGGPGTAKTSTALLFFSKYQLSEILWKRVNLSSATTPERFQQTVEAELERKTGKTYCPPGGKLMTLFLDDMSMPFVNSWGDQVTLELARQLIEQGGMGDFKAVVGLQYLGAMNHPGGGRNDIPNRLKSKFFSFNMILPSLASVDNIYGAMLRSRFTPKAAPAKVVELSSRLTKATIDLWLDVKKNLLPTPSRFHYIFNMRDLSRVFQGVLSCPLEVLTSEQRLVGLWKNECLRVFADKLSREVDKQFVNQAAHQICATYFGDDLAKAVYDTPWFADFLRDGVEDESGEMLPAPKIYEPVPSLDVVRTKINFYLEKYNEDNPSKQMNLVMFDAAVTHLMAISRIIQMPRGSAMLVGVGGSGKQSLARLAAYIAGHFTFQITVTKTYNDNALFDDLRCLYTSAGQKNQATTFLLTDLEIKSEGFLEYFNSLLSTGEVAGLFAKDERDNMIAERRADFLKERPNQEENLVNMYNFFMDRVRDNLHVVLCFSPLSPKFAERAQKFPALFSTTIDWFLPWPEDALVAVSSRFLHDFEIDASPEKKEILYSVMGRIHTEVGRMCEEYFLRMRRHVYVTPKSYLSFLGFYKQVYAEKFKEVNNLEHSVNVGLLKLNQAAQDIKQMKVKLKDEEKKLHESEEQTNQLLIKVRNESAKAQKKSEQVGAFRDECLANKERIEVEQEEANRDLQQALPYLLEAENAVKSITAKDIVELKTMKTPSDIIRLVFDGVMILLQNKLVDVRMEPKVINKKTVDFIHDSFDETAKAMMADVRFLSNLFDFSKNEKDNINDETCELLMPYLELENFNPAVAKKASNAAEGLCKWVGAMVMYHEAAKIVKPKMDYLKIQTARVEVALRQLAEAEAELAQAQAILREINNQFEAAMTSKTELEQRALATKRKMDQANKLINGLAGEKTRWRVNPRFSPHLYTAAHLKNATEDSNTFAERRKKLVGDITVVAGFVSYCGPFNAEYRMRLRKECFGAMCKRQGIPASEEVNIVEVLVDQGTIGEWNLQGLPADELSIQNGILVTRSSRYALMVDPQGQAVNWIKKKEEGRMDGAKQCITTMTNPRLKDQLEFCLQDGRPLLIEGVGDEVNPLVDPILEKQVLKKGKKLYVNLSDQLVEFNADFTLYLTTKLANPHFSPELSAKCTVIDFTVTQEGLEQQLLGRVLSMEQRSLEESLNLLMEEVTSNTKALQELDSQLLERLSNSQSNLLDDTELIEVLGNTKAKAKEVEKKLKDAQEKKLEINEKREQYRPVATRGSVLYFCMVEMSLVCWMYNSSLAQFLEQFDLAIHRSEKAQPTHKRVEKIVDALTYQVYRYVNRGLFERHKTTFLMMVTVKVLLTAGELTSSDVSLFLTAGAGLDEQAERPCPYKWLGQDSKTWLNILQLSRHSFGREQIQFFCELPDIIGKNEAQWRKFLEDNEPEKQSVPDFEERIRMQKPLGPFIRLCLLRALREDRTVVASARCIEASLDPRYTEPVTDSVESIWQESQNRVPVLFLLSPGTDPTAVIDELAKKKKKFPTDKVSMGEGQEIVAREKIKNGFLSGGWVVLQNCHLGLNFMSEIEELLKVQDVAKDFRLWITCESHNRFPIGLLQMSIKVTNEPPIGLKAGLHRTFTTMVTQETLDKVDHEKWRNIVFATAFLHSIVQERRKFGPLGWCVPYEFNYSDLEASLFVIEKHLASTILVGQPLSWSTICYMVAEVQYGGRITDDLDRELFNTYTSKWFTDDLFKHNFSFTGNAASQHDFQYRIPDCLEIGAYREYINTLPAVDQPSVFGLHVNADLTFRLQESSYMLKTIQETQPKDSRGGGGKSREESVKEKCQEILSKMPPDFVEEQYREQISKLSSPPGLQSKGLQVPLNIFLFQEVQRMQRIIALSRKNLMAVIDAIDGLIIMTPDLQDDVNLIFDMRVPKKWLRDPSGAEISWISPTLGKWFSGMQLRVEQLVSWLQNGRPKSFWLSGFFNPEGFLTGVMQEVTRQHKKDQWGLDDVVLHTEVKGYDYDKVKETPDEGVNIHGLYIEGSRWNWHEGKLDESLPKVMVDRMPILYVTAVTSKDKKNRSAEFGQFEPYDCPVYKYPKRTDNYLVFRVNLRTEVQPSHWKLRGTALLCSTE</sequence>
<evidence type="ECO:0000256" key="3">
    <source>
        <dbReference type="ARBA" id="ARBA00022490"/>
    </source>
</evidence>
<dbReference type="Gene3D" id="1.10.8.1220">
    <property type="match status" value="1"/>
</dbReference>
<dbReference type="SUPFAM" id="SSF52540">
    <property type="entry name" value="P-loop containing nucleoside triphosphate hydrolases"/>
    <property type="match status" value="4"/>
</dbReference>
<evidence type="ECO:0000256" key="11">
    <source>
        <dbReference type="ARBA" id="ARBA00023175"/>
    </source>
</evidence>
<dbReference type="InterPro" id="IPR027417">
    <property type="entry name" value="P-loop_NTPase"/>
</dbReference>
<evidence type="ECO:0000259" key="15">
    <source>
        <dbReference type="SMART" id="SM00382"/>
    </source>
</evidence>
<keyword evidence="3" id="KW-0963">Cytoplasm</keyword>
<dbReference type="EMBL" id="LN714484">
    <property type="protein sequence ID" value="CEL68715.1"/>
    <property type="molecule type" value="Genomic_DNA"/>
</dbReference>
<keyword evidence="4" id="KW-0493">Microtubule</keyword>
<feature type="coiled-coil region" evidence="14">
    <location>
        <begin position="3723"/>
        <end position="3753"/>
    </location>
</feature>
<dbReference type="Pfam" id="PF08385">
    <property type="entry name" value="DHC_N1"/>
    <property type="match status" value="1"/>
</dbReference>
<evidence type="ECO:0000256" key="8">
    <source>
        <dbReference type="ARBA" id="ARBA00023017"/>
    </source>
</evidence>
<keyword evidence="18" id="KW-1185">Reference proteome</keyword>
<dbReference type="GO" id="GO:0005858">
    <property type="term" value="C:axonemal dynein complex"/>
    <property type="evidence" value="ECO:0007669"/>
    <property type="project" value="TreeGrafter"/>
</dbReference>
<dbReference type="InterPro" id="IPR013594">
    <property type="entry name" value="Dynein_heavy_tail"/>
</dbReference>
<dbReference type="OrthoDB" id="424310at2759"/>
<evidence type="ECO:0000256" key="4">
    <source>
        <dbReference type="ARBA" id="ARBA00022701"/>
    </source>
</evidence>
<dbReference type="SMART" id="SM00382">
    <property type="entry name" value="AAA"/>
    <property type="match status" value="2"/>
</dbReference>
<dbReference type="InterPro" id="IPR041466">
    <property type="entry name" value="Dynein_AAA5_ext"/>
</dbReference>